<comment type="caution">
    <text evidence="2">The sequence shown here is derived from an EMBL/GenBank/DDBJ whole genome shotgun (WGS) entry which is preliminary data.</text>
</comment>
<sequence>MITEHEAAVDALLRKPFPETAYGRRAAFGGADHHVVRLSASPEFWEDRSEDVVGPAREAIEGEHDLLAQALSARWGPAESVSLLPPAHDDAVTEFFGNWTGEMLAWSCPEFGRWVGLAVVQADPELPFELFVAVSNGPHPPGDAAPRAEGQPTGAAGP</sequence>
<accession>A0A7W7CM60</accession>
<name>A0A7W7CM60_9ACTN</name>
<keyword evidence="3" id="KW-1185">Reference proteome</keyword>
<reference evidence="2 3" key="1">
    <citation type="submission" date="2020-08" db="EMBL/GenBank/DDBJ databases">
        <title>Sequencing the genomes of 1000 actinobacteria strains.</title>
        <authorList>
            <person name="Klenk H.-P."/>
        </authorList>
    </citation>
    <scope>NUCLEOTIDE SEQUENCE [LARGE SCALE GENOMIC DNA]</scope>
    <source>
        <strain evidence="2 3">DSM 45518</strain>
    </source>
</reference>
<evidence type="ECO:0000313" key="2">
    <source>
        <dbReference type="EMBL" id="MBB4691109.1"/>
    </source>
</evidence>
<organism evidence="2 3">
    <name type="scientific">Paractinoplanes abujensis</name>
    <dbReference type="NCBI Taxonomy" id="882441"/>
    <lineage>
        <taxon>Bacteria</taxon>
        <taxon>Bacillati</taxon>
        <taxon>Actinomycetota</taxon>
        <taxon>Actinomycetes</taxon>
        <taxon>Micromonosporales</taxon>
        <taxon>Micromonosporaceae</taxon>
        <taxon>Paractinoplanes</taxon>
    </lineage>
</organism>
<gene>
    <name evidence="2" type="ORF">BKA14_001257</name>
</gene>
<feature type="region of interest" description="Disordered" evidence="1">
    <location>
        <begin position="137"/>
        <end position="158"/>
    </location>
</feature>
<evidence type="ECO:0000313" key="3">
    <source>
        <dbReference type="Proteomes" id="UP000542742"/>
    </source>
</evidence>
<evidence type="ECO:0000256" key="1">
    <source>
        <dbReference type="SAM" id="MobiDB-lite"/>
    </source>
</evidence>
<dbReference type="AlphaFoldDB" id="A0A7W7CM60"/>
<dbReference type="RefSeq" id="WP_184949971.1">
    <property type="nucleotide sequence ID" value="NZ_BOMC01000007.1"/>
</dbReference>
<proteinExistence type="predicted"/>
<protein>
    <submittedName>
        <fullName evidence="2">Uncharacterized protein</fullName>
    </submittedName>
</protein>
<dbReference type="Proteomes" id="UP000542742">
    <property type="component" value="Unassembled WGS sequence"/>
</dbReference>
<dbReference type="EMBL" id="JACHMF010000001">
    <property type="protein sequence ID" value="MBB4691109.1"/>
    <property type="molecule type" value="Genomic_DNA"/>
</dbReference>